<evidence type="ECO:0000313" key="2">
    <source>
        <dbReference type="EMBL" id="TCK16735.1"/>
    </source>
</evidence>
<keyword evidence="3" id="KW-1185">Reference proteome</keyword>
<evidence type="ECO:0000256" key="1">
    <source>
        <dbReference type="SAM" id="Coils"/>
    </source>
</evidence>
<protein>
    <submittedName>
        <fullName evidence="2">EPS-associated MarR family transcriptional regulator</fullName>
    </submittedName>
</protein>
<dbReference type="EMBL" id="SMFY01000006">
    <property type="protein sequence ID" value="TCK16735.1"/>
    <property type="molecule type" value="Genomic_DNA"/>
</dbReference>
<dbReference type="AlphaFoldDB" id="A0A4R1H9D2"/>
<dbReference type="GO" id="GO:0006355">
    <property type="term" value="P:regulation of DNA-templated transcription"/>
    <property type="evidence" value="ECO:0007669"/>
    <property type="project" value="UniProtKB-ARBA"/>
</dbReference>
<dbReference type="InterPro" id="IPR036390">
    <property type="entry name" value="WH_DNA-bd_sf"/>
</dbReference>
<comment type="caution">
    <text evidence="2">The sequence shown here is derived from an EMBL/GenBank/DDBJ whole genome shotgun (WGS) entry which is preliminary data.</text>
</comment>
<dbReference type="InterPro" id="IPR036388">
    <property type="entry name" value="WH-like_DNA-bd_sf"/>
</dbReference>
<dbReference type="RefSeq" id="WP_131837365.1">
    <property type="nucleotide sequence ID" value="NZ_SMFY01000006.1"/>
</dbReference>
<dbReference type="OrthoDB" id="8537236at2"/>
<proteinExistence type="predicted"/>
<organism evidence="2 3">
    <name type="scientific">Ancylobacter aquaticus</name>
    <dbReference type="NCBI Taxonomy" id="100"/>
    <lineage>
        <taxon>Bacteria</taxon>
        <taxon>Pseudomonadati</taxon>
        <taxon>Pseudomonadota</taxon>
        <taxon>Alphaproteobacteria</taxon>
        <taxon>Hyphomicrobiales</taxon>
        <taxon>Xanthobacteraceae</taxon>
        <taxon>Ancylobacter</taxon>
    </lineage>
</organism>
<dbReference type="InterPro" id="IPR026433">
    <property type="entry name" value="MarR_EPS"/>
</dbReference>
<dbReference type="InterPro" id="IPR011991">
    <property type="entry name" value="ArsR-like_HTH"/>
</dbReference>
<accession>A0A4R1H9D2</accession>
<dbReference type="Gene3D" id="1.10.10.10">
    <property type="entry name" value="Winged helix-like DNA-binding domain superfamily/Winged helix DNA-binding domain"/>
    <property type="match status" value="1"/>
</dbReference>
<keyword evidence="1" id="KW-0175">Coiled coil</keyword>
<dbReference type="Pfam" id="PF13412">
    <property type="entry name" value="HTH_24"/>
    <property type="match status" value="1"/>
</dbReference>
<evidence type="ECO:0000313" key="3">
    <source>
        <dbReference type="Proteomes" id="UP000295030"/>
    </source>
</evidence>
<dbReference type="NCBIfam" id="TIGR04176">
    <property type="entry name" value="MarR_EPS"/>
    <property type="match status" value="1"/>
</dbReference>
<dbReference type="SUPFAM" id="SSF46785">
    <property type="entry name" value="Winged helix' DNA-binding domain"/>
    <property type="match status" value="1"/>
</dbReference>
<sequence length="124" mass="13866">MAGRRDRLQEDARLRVLRLLQENAEMSQRELAEAVGISVGGVHYVLSALIEKGLVKLGNFTAAKDKRRYAYILTRMGIAAKAKIARRVLRRKIDEYEALKAEIDALRDEIGEEPAPGGHGVARR</sequence>
<reference evidence="2 3" key="1">
    <citation type="submission" date="2019-03" db="EMBL/GenBank/DDBJ databases">
        <title>Genomic Encyclopedia of Type Strains, Phase IV (KMG-IV): sequencing the most valuable type-strain genomes for metagenomic binning, comparative biology and taxonomic classification.</title>
        <authorList>
            <person name="Goeker M."/>
        </authorList>
    </citation>
    <scope>NUCLEOTIDE SEQUENCE [LARGE SCALE GENOMIC DNA]</scope>
    <source>
        <strain evidence="2 3">DSM 101</strain>
    </source>
</reference>
<dbReference type="Proteomes" id="UP000295030">
    <property type="component" value="Unassembled WGS sequence"/>
</dbReference>
<gene>
    <name evidence="2" type="ORF">EV667_4330</name>
</gene>
<feature type="coiled-coil region" evidence="1">
    <location>
        <begin position="79"/>
        <end position="109"/>
    </location>
</feature>
<dbReference type="CDD" id="cd00090">
    <property type="entry name" value="HTH_ARSR"/>
    <property type="match status" value="1"/>
</dbReference>
<name>A0A4R1H9D2_ANCAQ</name>